<evidence type="ECO:0000313" key="11">
    <source>
        <dbReference type="EMBL" id="GGE19312.1"/>
    </source>
</evidence>
<keyword evidence="4" id="KW-0378">Hydrolase</keyword>
<evidence type="ECO:0000256" key="4">
    <source>
        <dbReference type="ARBA" id="ARBA00022801"/>
    </source>
</evidence>
<dbReference type="Gene3D" id="3.30.2060.10">
    <property type="entry name" value="Penicillin-binding protein 1b domain"/>
    <property type="match status" value="1"/>
</dbReference>
<keyword evidence="9" id="KW-0732">Signal</keyword>
<reference evidence="11" key="1">
    <citation type="journal article" date="2014" name="Int. J. Syst. Evol. Microbiol.">
        <title>Complete genome sequence of Corynebacterium casei LMG S-19264T (=DSM 44701T), isolated from a smear-ripened cheese.</title>
        <authorList>
            <consortium name="US DOE Joint Genome Institute (JGI-PGF)"/>
            <person name="Walter F."/>
            <person name="Albersmeier A."/>
            <person name="Kalinowski J."/>
            <person name="Ruckert C."/>
        </authorList>
    </citation>
    <scope>NUCLEOTIDE SEQUENCE</scope>
    <source>
        <strain evidence="11">CGMCC 1.15519</strain>
    </source>
</reference>
<keyword evidence="12" id="KW-1185">Reference proteome</keyword>
<keyword evidence="6" id="KW-0067">ATP-binding</keyword>
<evidence type="ECO:0000313" key="12">
    <source>
        <dbReference type="Proteomes" id="UP000635071"/>
    </source>
</evidence>
<evidence type="ECO:0000256" key="2">
    <source>
        <dbReference type="ARBA" id="ARBA00022741"/>
    </source>
</evidence>
<feature type="domain" description="Helicase ATP-binding" evidence="10">
    <location>
        <begin position="510"/>
        <end position="644"/>
    </location>
</feature>
<dbReference type="AlphaFoldDB" id="A0A916ZYS8"/>
<dbReference type="GO" id="GO:0016787">
    <property type="term" value="F:hydrolase activity"/>
    <property type="evidence" value="ECO:0007669"/>
    <property type="project" value="UniProtKB-KW"/>
</dbReference>
<keyword evidence="5" id="KW-0347">Helicase</keyword>
<evidence type="ECO:0000256" key="7">
    <source>
        <dbReference type="ARBA" id="ARBA00023125"/>
    </source>
</evidence>
<dbReference type="RefSeq" id="WP_243450771.1">
    <property type="nucleotide sequence ID" value="NZ_BMJM01000011.1"/>
</dbReference>
<evidence type="ECO:0000256" key="6">
    <source>
        <dbReference type="ARBA" id="ARBA00022840"/>
    </source>
</evidence>
<dbReference type="PANTHER" id="PTHR47964">
    <property type="entry name" value="ATP-DEPENDENT DNA HELICASE HOMOLOG RECG, CHLOROPLASTIC"/>
    <property type="match status" value="1"/>
</dbReference>
<evidence type="ECO:0000256" key="8">
    <source>
        <dbReference type="ARBA" id="ARBA00023204"/>
    </source>
</evidence>
<dbReference type="PANTHER" id="PTHR47964:SF1">
    <property type="entry name" value="ATP-DEPENDENT DNA HELICASE HOMOLOG RECG, CHLOROPLASTIC"/>
    <property type="match status" value="1"/>
</dbReference>
<dbReference type="SUPFAM" id="SSF141259">
    <property type="entry name" value="CarD-like"/>
    <property type="match status" value="1"/>
</dbReference>
<dbReference type="InterPro" id="IPR047112">
    <property type="entry name" value="RecG/Mfd"/>
</dbReference>
<feature type="signal peptide" evidence="9">
    <location>
        <begin position="1"/>
        <end position="21"/>
    </location>
</feature>
<dbReference type="PROSITE" id="PS51192">
    <property type="entry name" value="HELICASE_ATP_BIND_1"/>
    <property type="match status" value="1"/>
</dbReference>
<keyword evidence="7" id="KW-0238">DNA-binding</keyword>
<dbReference type="InterPro" id="IPR011545">
    <property type="entry name" value="DEAD/DEAH_box_helicase_dom"/>
</dbReference>
<dbReference type="Pfam" id="PF17757">
    <property type="entry name" value="UvrB_inter"/>
    <property type="match status" value="1"/>
</dbReference>
<dbReference type="Pfam" id="PF02559">
    <property type="entry name" value="CarD_TRCF_RID"/>
    <property type="match status" value="1"/>
</dbReference>
<organism evidence="11 12">
    <name type="scientific">Sandarakinorhabdus glacialis</name>
    <dbReference type="NCBI Taxonomy" id="1614636"/>
    <lineage>
        <taxon>Bacteria</taxon>
        <taxon>Pseudomonadati</taxon>
        <taxon>Pseudomonadota</taxon>
        <taxon>Alphaproteobacteria</taxon>
        <taxon>Sphingomonadales</taxon>
        <taxon>Sphingosinicellaceae</taxon>
        <taxon>Sandarakinorhabdus</taxon>
    </lineage>
</organism>
<dbReference type="InterPro" id="IPR041471">
    <property type="entry name" value="UvrB_inter"/>
</dbReference>
<keyword evidence="1" id="KW-0963">Cytoplasm</keyword>
<dbReference type="SMART" id="SM00487">
    <property type="entry name" value="DEXDc"/>
    <property type="match status" value="1"/>
</dbReference>
<accession>A0A916ZYS8</accession>
<evidence type="ECO:0000256" key="3">
    <source>
        <dbReference type="ARBA" id="ARBA00022763"/>
    </source>
</evidence>
<feature type="chain" id="PRO_5037917928" description="Helicase ATP-binding domain-containing protein" evidence="9">
    <location>
        <begin position="22"/>
        <end position="709"/>
    </location>
</feature>
<dbReference type="Proteomes" id="UP000635071">
    <property type="component" value="Unassembled WGS sequence"/>
</dbReference>
<reference evidence="11" key="2">
    <citation type="submission" date="2020-09" db="EMBL/GenBank/DDBJ databases">
        <authorList>
            <person name="Sun Q."/>
            <person name="Zhou Y."/>
        </authorList>
    </citation>
    <scope>NUCLEOTIDE SEQUENCE</scope>
    <source>
        <strain evidence="11">CGMCC 1.15519</strain>
    </source>
</reference>
<dbReference type="InterPro" id="IPR003711">
    <property type="entry name" value="CarD-like/TRCF_RID"/>
</dbReference>
<keyword evidence="2" id="KW-0547">Nucleotide-binding</keyword>
<dbReference type="Gene3D" id="2.40.10.170">
    <property type="match status" value="1"/>
</dbReference>
<name>A0A916ZYS8_9SPHN</name>
<dbReference type="InterPro" id="IPR014001">
    <property type="entry name" value="Helicase_ATP-bd"/>
</dbReference>
<evidence type="ECO:0000256" key="1">
    <source>
        <dbReference type="ARBA" id="ARBA00022490"/>
    </source>
</evidence>
<dbReference type="Gene3D" id="3.40.50.300">
    <property type="entry name" value="P-loop containing nucleotide triphosphate hydrolases"/>
    <property type="match status" value="1"/>
</dbReference>
<keyword evidence="8" id="KW-0234">DNA repair</keyword>
<dbReference type="GO" id="GO:0006281">
    <property type="term" value="P:DNA repair"/>
    <property type="evidence" value="ECO:0007669"/>
    <property type="project" value="UniProtKB-KW"/>
</dbReference>
<gene>
    <name evidence="11" type="ORF">GCM10011529_27320</name>
</gene>
<dbReference type="GO" id="GO:0003677">
    <property type="term" value="F:DNA binding"/>
    <property type="evidence" value="ECO:0007669"/>
    <property type="project" value="UniProtKB-KW"/>
</dbReference>
<dbReference type="Pfam" id="PF00270">
    <property type="entry name" value="DEAD"/>
    <property type="match status" value="1"/>
</dbReference>
<protein>
    <recommendedName>
        <fullName evidence="10">Helicase ATP-binding domain-containing protein</fullName>
    </recommendedName>
</protein>
<sequence>MPAKRGGLTCAALLAVGIARALESDDVVYLTDDDQQVDGLAAALQAIVPETVVVYLPSSDALPGDVAPASPANSGMRVAALQKLRSAQQQGELRPRLAVGDPIEADGFGALLAELGYFGDDRVDEPGEMAIMGDVIDLFPADAWQPARIEVADGRIAAIRAYDPVSQRTVAELEALEIGRASEPPMGEPVPVLAHFAPAVLGMSGKADSRRRRFLKLAADAAGRGGRIDAVDEPVWAAAVEAWRPLPEMDGWEPVPRFAEAGTPLAALARFVKPLLAQGRRLVLAGSVRDIRFLRGKIAKRLGLEVPLVESWDDAAAVDDGLAAAIVMPVDAGFVSDTVVLVAAADLLGSRALLGDVQGAAVNPLLGNGAEIRTGDVVVHEDHGFAVVTGLEPAPGVDAGSAEMIALEYADGGRRLVAIDDAERIWRYGADADAVTLDKLDGSSWSKRRAAIDAAIAETARGLAALAAERETLTAQVIDPDAAAYERFAGGFAFNETADQARAIGAVRGDLARGKPMDRLVICDVGYGKTEVALRAAALAALAGYQVVIAAPTTVLVRQHLESFRRRFEASGIEVAGLSRLSNAAEKKRVKAGLADGSIQVVVGTGAVMAKGVEYARLGLVVIDEEQRFGAADKTRLRGGGRSARASTSSMMAGSGRRCSARRRAAGRVSSWCRGSRTWRRCRKNCSASCRASSWSRRMARCPRRRSTR</sequence>
<dbReference type="SUPFAM" id="SSF52540">
    <property type="entry name" value="P-loop containing nucleoside triphosphate hydrolases"/>
    <property type="match status" value="2"/>
</dbReference>
<dbReference type="SMART" id="SM01058">
    <property type="entry name" value="CarD_TRCF"/>
    <property type="match status" value="1"/>
</dbReference>
<proteinExistence type="predicted"/>
<dbReference type="EMBL" id="BMJM01000011">
    <property type="protein sequence ID" value="GGE19312.1"/>
    <property type="molecule type" value="Genomic_DNA"/>
</dbReference>
<dbReference type="InterPro" id="IPR036101">
    <property type="entry name" value="CarD-like/TRCF_RID_sf"/>
</dbReference>
<evidence type="ECO:0000259" key="10">
    <source>
        <dbReference type="PROSITE" id="PS51192"/>
    </source>
</evidence>
<dbReference type="GO" id="GO:0005524">
    <property type="term" value="F:ATP binding"/>
    <property type="evidence" value="ECO:0007669"/>
    <property type="project" value="UniProtKB-KW"/>
</dbReference>
<dbReference type="GO" id="GO:0003678">
    <property type="term" value="F:DNA helicase activity"/>
    <property type="evidence" value="ECO:0007669"/>
    <property type="project" value="TreeGrafter"/>
</dbReference>
<comment type="caution">
    <text evidence="11">The sequence shown here is derived from an EMBL/GenBank/DDBJ whole genome shotgun (WGS) entry which is preliminary data.</text>
</comment>
<evidence type="ECO:0000256" key="5">
    <source>
        <dbReference type="ARBA" id="ARBA00022806"/>
    </source>
</evidence>
<keyword evidence="3" id="KW-0227">DNA damage</keyword>
<evidence type="ECO:0000256" key="9">
    <source>
        <dbReference type="SAM" id="SignalP"/>
    </source>
</evidence>
<dbReference type="InterPro" id="IPR027417">
    <property type="entry name" value="P-loop_NTPase"/>
</dbReference>